<dbReference type="GO" id="GO:0008270">
    <property type="term" value="F:zinc ion binding"/>
    <property type="evidence" value="ECO:0007669"/>
    <property type="project" value="UniProtKB-KW"/>
</dbReference>
<dbReference type="SMART" id="SM00355">
    <property type="entry name" value="ZnF_C2H2"/>
    <property type="match status" value="5"/>
</dbReference>
<dbReference type="PaxDb" id="8022-A0A060XBH8"/>
<keyword evidence="6" id="KW-0597">Phosphoprotein</keyword>
<dbReference type="InterPro" id="IPR036236">
    <property type="entry name" value="Znf_C2H2_sf"/>
</dbReference>
<comment type="pathway">
    <text evidence="3">Protein modification; protein ubiquitination.</text>
</comment>
<gene>
    <name evidence="22" type="ORF">GSONMT00058262001</name>
</gene>
<evidence type="ECO:0000256" key="17">
    <source>
        <dbReference type="ARBA" id="ARBA00077489"/>
    </source>
</evidence>
<protein>
    <recommendedName>
        <fullName evidence="16">E3 ubiquitin-protein ligase ZFP91</fullName>
        <ecNumber evidence="5">2.3.2.27</ecNumber>
    </recommendedName>
    <alternativeName>
        <fullName evidence="17">RING-type E3 ubiquitin transferase ZFP91</fullName>
    </alternativeName>
    <alternativeName>
        <fullName evidence="18">Zinc finger protein 91 homolog</fullName>
    </alternativeName>
</protein>
<feature type="compositionally biased region" description="Polar residues" evidence="20">
    <location>
        <begin position="23"/>
        <end position="32"/>
    </location>
</feature>
<keyword evidence="11" id="KW-0833">Ubl conjugation pathway</keyword>
<feature type="compositionally biased region" description="Basic and acidic residues" evidence="20">
    <location>
        <begin position="85"/>
        <end position="99"/>
    </location>
</feature>
<name>A0A060XBH8_ONCMY</name>
<evidence type="ECO:0000256" key="18">
    <source>
        <dbReference type="ARBA" id="ARBA00079395"/>
    </source>
</evidence>
<feature type="domain" description="C2H2-type" evidence="21">
    <location>
        <begin position="427"/>
        <end position="456"/>
    </location>
</feature>
<dbReference type="STRING" id="8022.A0A060XBH8"/>
<feature type="region of interest" description="Disordered" evidence="20">
    <location>
        <begin position="371"/>
        <end position="391"/>
    </location>
</feature>
<evidence type="ECO:0000256" key="7">
    <source>
        <dbReference type="ARBA" id="ARBA00022679"/>
    </source>
</evidence>
<dbReference type="Proteomes" id="UP000193380">
    <property type="component" value="Unassembled WGS sequence"/>
</dbReference>
<evidence type="ECO:0000256" key="9">
    <source>
        <dbReference type="ARBA" id="ARBA00022737"/>
    </source>
</evidence>
<evidence type="ECO:0000256" key="5">
    <source>
        <dbReference type="ARBA" id="ARBA00012483"/>
    </source>
</evidence>
<evidence type="ECO:0000256" key="15">
    <source>
        <dbReference type="ARBA" id="ARBA00065249"/>
    </source>
</evidence>
<accession>A0A060XBH8</accession>
<keyword evidence="8" id="KW-0479">Metal-binding</keyword>
<reference evidence="22" key="1">
    <citation type="journal article" date="2014" name="Nat. Commun.">
        <title>The rainbow trout genome provides novel insights into evolution after whole-genome duplication in vertebrates.</title>
        <authorList>
            <person name="Berthelot C."/>
            <person name="Brunet F."/>
            <person name="Chalopin D."/>
            <person name="Juanchich A."/>
            <person name="Bernard M."/>
            <person name="Noel B."/>
            <person name="Bento P."/>
            <person name="Da Silva C."/>
            <person name="Labadie K."/>
            <person name="Alberti A."/>
            <person name="Aury J.M."/>
            <person name="Louis A."/>
            <person name="Dehais P."/>
            <person name="Bardou P."/>
            <person name="Montfort J."/>
            <person name="Klopp C."/>
            <person name="Cabau C."/>
            <person name="Gaspin C."/>
            <person name="Thorgaard G.H."/>
            <person name="Boussaha M."/>
            <person name="Quillet E."/>
            <person name="Guyomard R."/>
            <person name="Galiana D."/>
            <person name="Bobe J."/>
            <person name="Volff J.N."/>
            <person name="Genet C."/>
            <person name="Wincker P."/>
            <person name="Jaillon O."/>
            <person name="Roest Crollius H."/>
            <person name="Guiguen Y."/>
        </authorList>
    </citation>
    <scope>NUCLEOTIDE SEQUENCE [LARGE SCALE GENOMIC DNA]</scope>
</reference>
<reference evidence="22" key="2">
    <citation type="submission" date="2014-03" db="EMBL/GenBank/DDBJ databases">
        <authorList>
            <person name="Genoscope - CEA"/>
        </authorList>
    </citation>
    <scope>NUCLEOTIDE SEQUENCE</scope>
</reference>
<dbReference type="EC" id="2.3.2.27" evidence="5"/>
<dbReference type="Pfam" id="PF00096">
    <property type="entry name" value="zf-C2H2"/>
    <property type="match status" value="2"/>
</dbReference>
<dbReference type="InterPro" id="IPR051061">
    <property type="entry name" value="Zinc_finger_trans_reg"/>
</dbReference>
<keyword evidence="12" id="KW-0862">Zinc</keyword>
<feature type="region of interest" description="Disordered" evidence="20">
    <location>
        <begin position="278"/>
        <end position="301"/>
    </location>
</feature>
<evidence type="ECO:0000256" key="19">
    <source>
        <dbReference type="PROSITE-ProRule" id="PRU00042"/>
    </source>
</evidence>
<dbReference type="PANTHER" id="PTHR46179">
    <property type="entry name" value="ZINC FINGER PROTEIN"/>
    <property type="match status" value="1"/>
</dbReference>
<dbReference type="GO" id="GO:0061630">
    <property type="term" value="F:ubiquitin protein ligase activity"/>
    <property type="evidence" value="ECO:0007669"/>
    <property type="project" value="UniProtKB-EC"/>
</dbReference>
<evidence type="ECO:0000256" key="6">
    <source>
        <dbReference type="ARBA" id="ARBA00022553"/>
    </source>
</evidence>
<dbReference type="Gene3D" id="3.30.160.60">
    <property type="entry name" value="Classic Zinc Finger"/>
    <property type="match status" value="4"/>
</dbReference>
<dbReference type="GO" id="GO:0006357">
    <property type="term" value="P:regulation of transcription by RNA polymerase II"/>
    <property type="evidence" value="ECO:0007669"/>
    <property type="project" value="TreeGrafter"/>
</dbReference>
<comment type="subcellular location">
    <subcellularLocation>
        <location evidence="2">Nucleus</location>
    </subcellularLocation>
</comment>
<evidence type="ECO:0000256" key="3">
    <source>
        <dbReference type="ARBA" id="ARBA00004906"/>
    </source>
</evidence>
<feature type="compositionally biased region" description="Basic and acidic residues" evidence="20">
    <location>
        <begin position="11"/>
        <end position="22"/>
    </location>
</feature>
<evidence type="ECO:0000256" key="10">
    <source>
        <dbReference type="ARBA" id="ARBA00022771"/>
    </source>
</evidence>
<dbReference type="EMBL" id="FR904956">
    <property type="protein sequence ID" value="CDQ74195.1"/>
    <property type="molecule type" value="Genomic_DNA"/>
</dbReference>
<organism evidence="22 23">
    <name type="scientific">Oncorhynchus mykiss</name>
    <name type="common">Rainbow trout</name>
    <name type="synonym">Salmo gairdneri</name>
    <dbReference type="NCBI Taxonomy" id="8022"/>
    <lineage>
        <taxon>Eukaryota</taxon>
        <taxon>Metazoa</taxon>
        <taxon>Chordata</taxon>
        <taxon>Craniata</taxon>
        <taxon>Vertebrata</taxon>
        <taxon>Euteleostomi</taxon>
        <taxon>Actinopterygii</taxon>
        <taxon>Neopterygii</taxon>
        <taxon>Teleostei</taxon>
        <taxon>Protacanthopterygii</taxon>
        <taxon>Salmoniformes</taxon>
        <taxon>Salmonidae</taxon>
        <taxon>Salmoninae</taxon>
        <taxon>Oncorhynchus</taxon>
    </lineage>
</organism>
<proteinExistence type="inferred from homology"/>
<evidence type="ECO:0000256" key="4">
    <source>
        <dbReference type="ARBA" id="ARBA00006991"/>
    </source>
</evidence>
<keyword evidence="13" id="KW-0539">Nucleus</keyword>
<dbReference type="FunFam" id="3.30.160.60:FF:000356">
    <property type="entry name" value="E3 ubiquitin-protein ligase ZFP91"/>
    <property type="match status" value="1"/>
</dbReference>
<feature type="compositionally biased region" description="Basic residues" evidence="20">
    <location>
        <begin position="100"/>
        <end position="112"/>
    </location>
</feature>
<evidence type="ECO:0000256" key="20">
    <source>
        <dbReference type="SAM" id="MobiDB-lite"/>
    </source>
</evidence>
<feature type="compositionally biased region" description="Polar residues" evidence="20">
    <location>
        <begin position="53"/>
        <end position="66"/>
    </location>
</feature>
<evidence type="ECO:0000256" key="13">
    <source>
        <dbReference type="ARBA" id="ARBA00023242"/>
    </source>
</evidence>
<evidence type="ECO:0000256" key="2">
    <source>
        <dbReference type="ARBA" id="ARBA00004123"/>
    </source>
</evidence>
<evidence type="ECO:0000256" key="16">
    <source>
        <dbReference type="ARBA" id="ARBA00071305"/>
    </source>
</evidence>
<dbReference type="GO" id="GO:0005634">
    <property type="term" value="C:nucleus"/>
    <property type="evidence" value="ECO:0007669"/>
    <property type="project" value="UniProtKB-SubCell"/>
</dbReference>
<comment type="similarity">
    <text evidence="4">Belongs to the krueppel C2H2-type zinc-finger protein family.</text>
</comment>
<dbReference type="PANTHER" id="PTHR46179:SF11">
    <property type="entry name" value="E3 UBIQUITIN-PROTEIN LIGASE ZFP91"/>
    <property type="match status" value="1"/>
</dbReference>
<evidence type="ECO:0000256" key="1">
    <source>
        <dbReference type="ARBA" id="ARBA00000900"/>
    </source>
</evidence>
<keyword evidence="7" id="KW-0808">Transferase</keyword>
<feature type="compositionally biased region" description="Polar residues" evidence="20">
    <location>
        <begin position="285"/>
        <end position="298"/>
    </location>
</feature>
<comment type="subunit">
    <text evidence="15">Interacts with MAP3K14/NIK.</text>
</comment>
<evidence type="ECO:0000256" key="11">
    <source>
        <dbReference type="ARBA" id="ARBA00022786"/>
    </source>
</evidence>
<feature type="compositionally biased region" description="Polar residues" evidence="20">
    <location>
        <begin position="1"/>
        <end position="10"/>
    </location>
</feature>
<evidence type="ECO:0000256" key="12">
    <source>
        <dbReference type="ARBA" id="ARBA00022833"/>
    </source>
</evidence>
<evidence type="ECO:0000313" key="23">
    <source>
        <dbReference type="Proteomes" id="UP000193380"/>
    </source>
</evidence>
<evidence type="ECO:0000256" key="14">
    <source>
        <dbReference type="ARBA" id="ARBA00054990"/>
    </source>
</evidence>
<dbReference type="AlphaFoldDB" id="A0A060XBH8"/>
<feature type="region of interest" description="Disordered" evidence="20">
    <location>
        <begin position="1"/>
        <end position="173"/>
    </location>
</feature>
<dbReference type="PROSITE" id="PS00028">
    <property type="entry name" value="ZINC_FINGER_C2H2_1"/>
    <property type="match status" value="4"/>
</dbReference>
<keyword evidence="9" id="KW-0677">Repeat</keyword>
<comment type="catalytic activity">
    <reaction evidence="1">
        <text>S-ubiquitinyl-[E2 ubiquitin-conjugating enzyme]-L-cysteine + [acceptor protein]-L-lysine = [E2 ubiquitin-conjugating enzyme]-L-cysteine + N(6)-ubiquitinyl-[acceptor protein]-L-lysine.</text>
        <dbReference type="EC" id="2.3.2.27"/>
    </reaction>
</comment>
<evidence type="ECO:0000313" key="22">
    <source>
        <dbReference type="EMBL" id="CDQ74195.1"/>
    </source>
</evidence>
<feature type="compositionally biased region" description="Basic residues" evidence="20">
    <location>
        <begin position="37"/>
        <end position="49"/>
    </location>
</feature>
<dbReference type="PROSITE" id="PS50157">
    <property type="entry name" value="ZINC_FINGER_C2H2_2"/>
    <property type="match status" value="4"/>
</dbReference>
<dbReference type="FunFam" id="3.30.160.60:FF:000183">
    <property type="entry name" value="E3 ubiquitin-protein ligase ZFP91"/>
    <property type="match status" value="1"/>
</dbReference>
<sequence length="849" mass="93849">MEPQITQIGENNKRDEPEDDKATVQSPASSAAVTPRRTSRGRGVGRKKGVSPSPCTNGATPGTPSSGRVLRDRSTRTLPAWLQSEKSDHAEESNPDKAVNRRRKAACPRSRKNASSAASTESTGEVGDDSSQAHEYVLHPHSQNAQTRAKAPSARGTRGSAKPVCKSEPGTVNPTGRHTNQLNCVWDLTEWAKNVLGCMDTWDSTLWGLGHSRDRGECSPFQDDPKDFSFQPQSQSLPQASHNELGEFWPIPPDRAGVTESALCLCYSGEISSDDDIPFRDDLNDQSYNPEAETTSSERGICPESMSPSPILQPSPKVCTCTLPIMYLKALEVAGVSTIVKSVTESVQFQTSKEGCARSSPTSFILSISLRRGRRRKDDKSPRLPKRRKKPPVQYVRCEMEGCGTVLAHPRYLQHHIKYQHLLKKKFVCPHPSCGRLFRLQKQLLRHAKHHTDQRDYICEFCARAFKSSHNLAVHRMIHTGEKPLQCEICGFTCRQKASLNWHMKKHDADATYQFSCSICNKKFEKKDSVVAHKAKSHPEVLIAEALAANAGALITTPASLLEASGVGCVGNQGELVRLEPAQQVTQVGEQMTHMGQQVAQMGQVSHQVVVVSQDQGLHAMQMPLTIALSPIDPPSPSDTQQQQTHHTLQLQMPLHFQQSQQQQAQMQQLALHSGSVVTQQHQPQQLQQMTLQSYQQQNQQPQILHMTFQTVDGSQTHLQQIPLLATPQQLQTLQSSSHISTANLPLLAQVQLQPPPQTQDIQLQDPTTVGCSESYALDDSVLSASSPSANTLQQCETRSSDVPPNVLWHHLKYIGSQKYVFIVTFGSFLDLPTSGQLCVCELLPLYIK</sequence>
<comment type="function">
    <text evidence="14">Atypical E3 ubiquitin-protein ligase that mediates 'Lys-63'-linked ubiquitination of MAP3K14/NIK, leading to stabilize and activate MAP3K14/NIK. It thereby acts as an activator of the non-canonical NF-kappa-B2/NFKB2 pathway. May also play an important role in cell proliferation and/or anti-apoptosis.</text>
</comment>
<feature type="domain" description="C2H2-type" evidence="21">
    <location>
        <begin position="485"/>
        <end position="512"/>
    </location>
</feature>
<dbReference type="InterPro" id="IPR013087">
    <property type="entry name" value="Znf_C2H2_type"/>
</dbReference>
<keyword evidence="10 19" id="KW-0863">Zinc-finger</keyword>
<feature type="domain" description="C2H2-type" evidence="21">
    <location>
        <begin position="515"/>
        <end position="538"/>
    </location>
</feature>
<feature type="domain" description="C2H2-type" evidence="21">
    <location>
        <begin position="457"/>
        <end position="484"/>
    </location>
</feature>
<dbReference type="GO" id="GO:0003712">
    <property type="term" value="F:transcription coregulator activity"/>
    <property type="evidence" value="ECO:0007669"/>
    <property type="project" value="TreeGrafter"/>
</dbReference>
<evidence type="ECO:0000256" key="8">
    <source>
        <dbReference type="ARBA" id="ARBA00022723"/>
    </source>
</evidence>
<evidence type="ECO:0000259" key="21">
    <source>
        <dbReference type="PROSITE" id="PS50157"/>
    </source>
</evidence>
<dbReference type="SUPFAM" id="SSF57667">
    <property type="entry name" value="beta-beta-alpha zinc fingers"/>
    <property type="match status" value="3"/>
</dbReference>